<accession>A0ABQ6GTR0</accession>
<feature type="chain" id="PRO_5046024445" evidence="1">
    <location>
        <begin position="26"/>
        <end position="99"/>
    </location>
</feature>
<dbReference type="Proteomes" id="UP001157186">
    <property type="component" value="Unassembled WGS sequence"/>
</dbReference>
<comment type="caution">
    <text evidence="2">The sequence shown here is derived from an EMBL/GenBank/DDBJ whole genome shotgun (WGS) entry which is preliminary data.</text>
</comment>
<name>A0ABQ6GTR0_9GAMM</name>
<proteinExistence type="predicted"/>
<sequence>MKSIKNIFVISVAVLGIGTINSASAANRDIEQTMQQVISTQGQQVTQSLTKQLQLSIQSSLRQMVLVKAVAKTEHVPSLLAVANKTQTLNKNNLLTEEE</sequence>
<evidence type="ECO:0000256" key="1">
    <source>
        <dbReference type="SAM" id="SignalP"/>
    </source>
</evidence>
<reference evidence="2 3" key="1">
    <citation type="submission" date="2023-03" db="EMBL/GenBank/DDBJ databases">
        <title>Draft genome sequence of Thalassotalea insulae KCTC 62186T.</title>
        <authorList>
            <person name="Sawabe T."/>
        </authorList>
    </citation>
    <scope>NUCLEOTIDE SEQUENCE [LARGE SCALE GENOMIC DNA]</scope>
    <source>
        <strain evidence="2 3">KCTC 62186</strain>
    </source>
</reference>
<organism evidence="2 3">
    <name type="scientific">Thalassotalea insulae</name>
    <dbReference type="NCBI Taxonomy" id="2056778"/>
    <lineage>
        <taxon>Bacteria</taxon>
        <taxon>Pseudomonadati</taxon>
        <taxon>Pseudomonadota</taxon>
        <taxon>Gammaproteobacteria</taxon>
        <taxon>Alteromonadales</taxon>
        <taxon>Colwelliaceae</taxon>
        <taxon>Thalassotalea</taxon>
    </lineage>
</organism>
<keyword evidence="3" id="KW-1185">Reference proteome</keyword>
<dbReference type="RefSeq" id="WP_284243941.1">
    <property type="nucleotide sequence ID" value="NZ_BSST01000001.1"/>
</dbReference>
<evidence type="ECO:0000313" key="2">
    <source>
        <dbReference type="EMBL" id="GLX78047.1"/>
    </source>
</evidence>
<protein>
    <submittedName>
        <fullName evidence="2">Uncharacterized protein</fullName>
    </submittedName>
</protein>
<gene>
    <name evidence="2" type="ORF">tinsulaeT_13870</name>
</gene>
<keyword evidence="1" id="KW-0732">Signal</keyword>
<evidence type="ECO:0000313" key="3">
    <source>
        <dbReference type="Proteomes" id="UP001157186"/>
    </source>
</evidence>
<feature type="signal peptide" evidence="1">
    <location>
        <begin position="1"/>
        <end position="25"/>
    </location>
</feature>
<dbReference type="EMBL" id="BSST01000001">
    <property type="protein sequence ID" value="GLX78047.1"/>
    <property type="molecule type" value="Genomic_DNA"/>
</dbReference>